<evidence type="ECO:0000256" key="3">
    <source>
        <dbReference type="ARBA" id="ARBA00023235"/>
    </source>
</evidence>
<dbReference type="EMBL" id="CP003479">
    <property type="protein sequence ID" value="AFI03476.1"/>
    <property type="molecule type" value="Genomic_DNA"/>
</dbReference>
<dbReference type="GO" id="GO:0006094">
    <property type="term" value="P:gluconeogenesis"/>
    <property type="evidence" value="ECO:0007669"/>
    <property type="project" value="UniProtKB-KW"/>
</dbReference>
<evidence type="ECO:0000256" key="1">
    <source>
        <dbReference type="ARBA" id="ARBA00022432"/>
    </source>
</evidence>
<dbReference type="GO" id="GO:0051156">
    <property type="term" value="P:glucose 6-phosphate metabolic process"/>
    <property type="evidence" value="ECO:0007669"/>
    <property type="project" value="TreeGrafter"/>
</dbReference>
<dbReference type="KEGG" id="hce:HCW_00915"/>
<keyword evidence="3 4" id="KW-0413">Isomerase</keyword>
<dbReference type="Pfam" id="PF00342">
    <property type="entry name" value="PGI"/>
    <property type="match status" value="1"/>
</dbReference>
<evidence type="ECO:0000256" key="2">
    <source>
        <dbReference type="ARBA" id="ARBA00023152"/>
    </source>
</evidence>
<evidence type="ECO:0000313" key="6">
    <source>
        <dbReference type="Proteomes" id="UP000005010"/>
    </source>
</evidence>
<proteinExistence type="inferred from homology"/>
<dbReference type="GO" id="GO:0005829">
    <property type="term" value="C:cytosol"/>
    <property type="evidence" value="ECO:0007669"/>
    <property type="project" value="TreeGrafter"/>
</dbReference>
<dbReference type="eggNOG" id="COG0166">
    <property type="taxonomic scope" value="Bacteria"/>
</dbReference>
<reference evidence="6" key="1">
    <citation type="submission" date="2012-04" db="EMBL/GenBank/DDBJ databases">
        <title>Complete genome sequence of Helicobacter cetorum strain MIT 00-7128.</title>
        <authorList>
            <person name="Kersulyte D."/>
            <person name="Berg D.E."/>
        </authorList>
    </citation>
    <scope>NUCLEOTIDE SEQUENCE [LARGE SCALE GENOMIC DNA]</scope>
    <source>
        <strain evidence="6">MIT 00-7128</strain>
    </source>
</reference>
<dbReference type="PROSITE" id="PS51463">
    <property type="entry name" value="P_GLUCOSE_ISOMERASE_3"/>
    <property type="match status" value="1"/>
</dbReference>
<dbReference type="InterPro" id="IPR046348">
    <property type="entry name" value="SIS_dom_sf"/>
</dbReference>
<protein>
    <recommendedName>
        <fullName evidence="4">Glucose-6-phosphate isomerase</fullName>
        <ecNumber evidence="4">5.3.1.9</ecNumber>
    </recommendedName>
</protein>
<comment type="catalytic activity">
    <reaction evidence="4">
        <text>alpha-D-glucose 6-phosphate = beta-D-fructose 6-phosphate</text>
        <dbReference type="Rhea" id="RHEA:11816"/>
        <dbReference type="ChEBI" id="CHEBI:57634"/>
        <dbReference type="ChEBI" id="CHEBI:58225"/>
        <dbReference type="EC" id="5.3.1.9"/>
    </reaction>
</comment>
<dbReference type="AlphaFoldDB" id="I0EKK7"/>
<accession>I0EKK7</accession>
<name>I0EKK7_HELC0</name>
<comment type="similarity">
    <text evidence="4">Belongs to the GPI family.</text>
</comment>
<dbReference type="PANTHER" id="PTHR11469">
    <property type="entry name" value="GLUCOSE-6-PHOSPHATE ISOMERASE"/>
    <property type="match status" value="1"/>
</dbReference>
<dbReference type="GO" id="GO:0048029">
    <property type="term" value="F:monosaccharide binding"/>
    <property type="evidence" value="ECO:0007669"/>
    <property type="project" value="TreeGrafter"/>
</dbReference>
<dbReference type="UniPathway" id="UPA00109">
    <property type="reaction ID" value="UER00181"/>
</dbReference>
<dbReference type="EC" id="5.3.1.9" evidence="4"/>
<dbReference type="PRINTS" id="PR00662">
    <property type="entry name" value="G6PISOMERASE"/>
</dbReference>
<dbReference type="InterPro" id="IPR018189">
    <property type="entry name" value="Phosphoglucose_isomerase_CS"/>
</dbReference>
<evidence type="ECO:0000256" key="4">
    <source>
        <dbReference type="RuleBase" id="RU000612"/>
    </source>
</evidence>
<dbReference type="GO" id="GO:0004347">
    <property type="term" value="F:glucose-6-phosphate isomerase activity"/>
    <property type="evidence" value="ECO:0007669"/>
    <property type="project" value="UniProtKB-EC"/>
</dbReference>
<keyword evidence="1 4" id="KW-0312">Gluconeogenesis</keyword>
<keyword evidence="6" id="KW-1185">Reference proteome</keyword>
<dbReference type="SUPFAM" id="SSF53697">
    <property type="entry name" value="SIS domain"/>
    <property type="match status" value="1"/>
</dbReference>
<dbReference type="Gene3D" id="3.40.50.10490">
    <property type="entry name" value="Glucose-6-phosphate isomerase like protein, domain 1"/>
    <property type="match status" value="2"/>
</dbReference>
<sequence>MLCFRSYYDSKITKERLDKLFNAIVYEREHQISGYYHLPYSTRALEDAKEYANNHFELLKGVKKLVILGVGGSSLGLRAIDKMLKSLQGRNRIQLVFLEYTDAIKISQLKLDIEECLFFVISKSGTTIETSSLMKYAMQRYDLLKHKERLLFITDENSALHLLGKDKQITTITIDKNIGGRFSVLSSIALVPLFLLGYKIEGFLKGARLFMDSFFERQEDHLLNKACQLFDESLKYPMHALFSYSDIFRGFNAWFVQLVGESLGKINIHNKKVGLTPIALIGSSDQHSFLQLLKHGPKDKSITFLSLCQNMRLEFDEPLVPSLDLPYFENTNFVNQASFTRLLDLQKLATLKSLVEEGLLVDCVEIAELNEKSVGMLIAYYELLTSALGILFEINTYDQPAVEFGKAYLKEMFSLQN</sequence>
<keyword evidence="2 4" id="KW-0324">Glycolysis</keyword>
<evidence type="ECO:0000313" key="5">
    <source>
        <dbReference type="EMBL" id="AFI03476.1"/>
    </source>
</evidence>
<dbReference type="PATRIC" id="fig|182217.3.peg.190"/>
<dbReference type="Proteomes" id="UP000005010">
    <property type="component" value="Chromosome"/>
</dbReference>
<dbReference type="PROSITE" id="PS00174">
    <property type="entry name" value="P_GLUCOSE_ISOMERASE_2"/>
    <property type="match status" value="1"/>
</dbReference>
<dbReference type="InterPro" id="IPR001672">
    <property type="entry name" value="G6P_Isomerase"/>
</dbReference>
<dbReference type="STRING" id="182217.HCW_00915"/>
<dbReference type="HOGENOM" id="CLU_037303_1_0_7"/>
<comment type="pathway">
    <text evidence="4">Carbohydrate degradation; glycolysis; D-glyceraldehyde 3-phosphate and glycerone phosphate from D-glucose: step 2/4.</text>
</comment>
<gene>
    <name evidence="5" type="ordered locus">HCW_00915</name>
</gene>
<dbReference type="RefSeq" id="WP_014660349.1">
    <property type="nucleotide sequence ID" value="NC_017737.1"/>
</dbReference>
<dbReference type="GO" id="GO:0006096">
    <property type="term" value="P:glycolytic process"/>
    <property type="evidence" value="ECO:0007669"/>
    <property type="project" value="UniProtKB-UniPathway"/>
</dbReference>
<dbReference type="PANTHER" id="PTHR11469:SF1">
    <property type="entry name" value="GLUCOSE-6-PHOSPHATE ISOMERASE"/>
    <property type="match status" value="1"/>
</dbReference>
<dbReference type="GO" id="GO:0097367">
    <property type="term" value="F:carbohydrate derivative binding"/>
    <property type="evidence" value="ECO:0007669"/>
    <property type="project" value="InterPro"/>
</dbReference>
<organism evidence="5 6">
    <name type="scientific">Helicobacter cetorum (strain ATCC BAA-429 / MIT 00-7128)</name>
    <dbReference type="NCBI Taxonomy" id="182217"/>
    <lineage>
        <taxon>Bacteria</taxon>
        <taxon>Pseudomonadati</taxon>
        <taxon>Campylobacterota</taxon>
        <taxon>Epsilonproteobacteria</taxon>
        <taxon>Campylobacterales</taxon>
        <taxon>Helicobacteraceae</taxon>
        <taxon>Helicobacter</taxon>
    </lineage>
</organism>